<dbReference type="AlphaFoldDB" id="A0A940WLW7"/>
<organism evidence="1 2">
    <name type="scientific">Microbispora oryzae</name>
    <dbReference type="NCBI Taxonomy" id="2806554"/>
    <lineage>
        <taxon>Bacteria</taxon>
        <taxon>Bacillati</taxon>
        <taxon>Actinomycetota</taxon>
        <taxon>Actinomycetes</taxon>
        <taxon>Streptosporangiales</taxon>
        <taxon>Streptosporangiaceae</taxon>
        <taxon>Microbispora</taxon>
    </lineage>
</organism>
<protein>
    <submittedName>
        <fullName evidence="1">Uncharacterized protein</fullName>
    </submittedName>
</protein>
<sequence length="72" mass="8063">MTELEELVAGFPGWSIWRSRADDGPGDWYATRRGHRLTRAELVAGACMTVAAETLDELRRELDEQTGRSAAR</sequence>
<accession>A0A940WLW7</accession>
<proteinExistence type="predicted"/>
<keyword evidence="2" id="KW-1185">Reference proteome</keyword>
<evidence type="ECO:0000313" key="1">
    <source>
        <dbReference type="EMBL" id="MBP2707348.1"/>
    </source>
</evidence>
<reference evidence="1" key="1">
    <citation type="submission" date="2021-02" db="EMBL/GenBank/DDBJ databases">
        <title>Draft genome sequence of Microbispora sp. RL4-1S isolated from rice leaves in Thailand.</title>
        <authorList>
            <person name="Muangham S."/>
            <person name="Duangmal K."/>
        </authorList>
    </citation>
    <scope>NUCLEOTIDE SEQUENCE</scope>
    <source>
        <strain evidence="1">RL4-1S</strain>
    </source>
</reference>
<dbReference type="RefSeq" id="WP_210158609.1">
    <property type="nucleotide sequence ID" value="NZ_JAFCNB010000018.1"/>
</dbReference>
<dbReference type="Proteomes" id="UP000674234">
    <property type="component" value="Unassembled WGS sequence"/>
</dbReference>
<evidence type="ECO:0000313" key="2">
    <source>
        <dbReference type="Proteomes" id="UP000674234"/>
    </source>
</evidence>
<name>A0A940WLW7_9ACTN</name>
<dbReference type="EMBL" id="JAFCNB010000018">
    <property type="protein sequence ID" value="MBP2707348.1"/>
    <property type="molecule type" value="Genomic_DNA"/>
</dbReference>
<comment type="caution">
    <text evidence="1">The sequence shown here is derived from an EMBL/GenBank/DDBJ whole genome shotgun (WGS) entry which is preliminary data.</text>
</comment>
<gene>
    <name evidence="1" type="ORF">JOL79_26540</name>
</gene>